<name>A0A383V6K5_TETOB</name>
<dbReference type="GO" id="GO:0005930">
    <property type="term" value="C:axoneme"/>
    <property type="evidence" value="ECO:0007669"/>
    <property type="project" value="UniProtKB-SubCell"/>
</dbReference>
<dbReference type="InterPro" id="IPR032675">
    <property type="entry name" value="LRR_dom_sf"/>
</dbReference>
<dbReference type="SUPFAM" id="SSF52058">
    <property type="entry name" value="L domain-like"/>
    <property type="match status" value="1"/>
</dbReference>
<dbReference type="PANTHER" id="PTHR13318">
    <property type="entry name" value="PARTNER OF PAIRED, ISOFORM B-RELATED"/>
    <property type="match status" value="1"/>
</dbReference>
<evidence type="ECO:0000313" key="3">
    <source>
        <dbReference type="EMBL" id="SZX60349.1"/>
    </source>
</evidence>
<feature type="region of interest" description="Disordered" evidence="2">
    <location>
        <begin position="61"/>
        <end position="83"/>
    </location>
</feature>
<evidence type="ECO:0008006" key="5">
    <source>
        <dbReference type="Google" id="ProtNLM"/>
    </source>
</evidence>
<gene>
    <name evidence="3" type="ORF">BQ4739_LOCUS903</name>
</gene>
<evidence type="ECO:0000256" key="1">
    <source>
        <dbReference type="ARBA" id="ARBA00004430"/>
    </source>
</evidence>
<proteinExistence type="predicted"/>
<dbReference type="GO" id="GO:0019005">
    <property type="term" value="C:SCF ubiquitin ligase complex"/>
    <property type="evidence" value="ECO:0007669"/>
    <property type="project" value="TreeGrafter"/>
</dbReference>
<feature type="compositionally biased region" description="Low complexity" evidence="2">
    <location>
        <begin position="316"/>
        <end position="349"/>
    </location>
</feature>
<dbReference type="InterPro" id="IPR006553">
    <property type="entry name" value="Leu-rich_rpt_Cys-con_subtyp"/>
</dbReference>
<dbReference type="EMBL" id="FNXT01000059">
    <property type="protein sequence ID" value="SZX60349.1"/>
    <property type="molecule type" value="Genomic_DNA"/>
</dbReference>
<organism evidence="3 4">
    <name type="scientific">Tetradesmus obliquus</name>
    <name type="common">Green alga</name>
    <name type="synonym">Acutodesmus obliquus</name>
    <dbReference type="NCBI Taxonomy" id="3088"/>
    <lineage>
        <taxon>Eukaryota</taxon>
        <taxon>Viridiplantae</taxon>
        <taxon>Chlorophyta</taxon>
        <taxon>core chlorophytes</taxon>
        <taxon>Chlorophyceae</taxon>
        <taxon>CS clade</taxon>
        <taxon>Sphaeropleales</taxon>
        <taxon>Scenedesmaceae</taxon>
        <taxon>Tetradesmus</taxon>
    </lineage>
</organism>
<dbReference type="SMART" id="SM00367">
    <property type="entry name" value="LRR_CC"/>
    <property type="match status" value="5"/>
</dbReference>
<comment type="subcellular location">
    <subcellularLocation>
        <location evidence="1">Cytoplasm</location>
        <location evidence="1">Cytoskeleton</location>
        <location evidence="1">Cilium axoneme</location>
    </subcellularLocation>
</comment>
<accession>A0A383V6K5</accession>
<feature type="region of interest" description="Disordered" evidence="2">
    <location>
        <begin position="316"/>
        <end position="354"/>
    </location>
</feature>
<evidence type="ECO:0000313" key="4">
    <source>
        <dbReference type="Proteomes" id="UP000256970"/>
    </source>
</evidence>
<dbReference type="GO" id="GO:0031146">
    <property type="term" value="P:SCF-dependent proteasomal ubiquitin-dependent protein catabolic process"/>
    <property type="evidence" value="ECO:0007669"/>
    <property type="project" value="TreeGrafter"/>
</dbReference>
<evidence type="ECO:0000256" key="2">
    <source>
        <dbReference type="SAM" id="MobiDB-lite"/>
    </source>
</evidence>
<protein>
    <recommendedName>
        <fullName evidence="5">F-box domain-containing protein</fullName>
    </recommendedName>
</protein>
<dbReference type="STRING" id="3088.A0A383V6K5"/>
<dbReference type="Proteomes" id="UP000256970">
    <property type="component" value="Unassembled WGS sequence"/>
</dbReference>
<dbReference type="Gene3D" id="3.80.10.10">
    <property type="entry name" value="Ribonuclease Inhibitor"/>
    <property type="match status" value="2"/>
</dbReference>
<keyword evidence="4" id="KW-1185">Reference proteome</keyword>
<reference evidence="3 4" key="1">
    <citation type="submission" date="2016-10" db="EMBL/GenBank/DDBJ databases">
        <authorList>
            <person name="Cai Z."/>
        </authorList>
    </citation>
    <scope>NUCLEOTIDE SEQUENCE [LARGE SCALE GENOMIC DNA]</scope>
</reference>
<dbReference type="AlphaFoldDB" id="A0A383V6K5"/>
<sequence>MWSVRLPWTGQQQAGDAGDAFAVLKVHTVRSSGVADTPLKLSNVKRLVKLLSAVGGGGDSNGKYYPLGNDDPSAPSRRPAGPLSWTRATAEAKNSGVKAPAWLPAARTANTKHSRALQQASKQSIQAGTCAEKLVAHVQLSDLPPAAACLVYQRLGRSARRALLLSSKEVRALFCCAVRVLHLSASDLKRCGVQQLSCLPQLFPDLSELHLQLGSDTDLLLALRQLTRSSSSSHISSTSSSSRRQLRHLRAFSLDSRLRGDAFQALCKFLMQQPGLAKLLLPHQRCSAPNDQRMLAGLLESLPGLTQLDLGYSATSGGSSSGSSRAGRISDSSTSSRAGRISDSSTGSGSSNGGTPKFAASSAAYAGNTAGQPPSASNAICSSVFRRILRLQDLRVLSCNASSIPDGQLEALSCLRSLQELRISAAGSGTGLAAALQGLSRLSSLELQHPSVCGELRGSVGGLQQLQVLALGLCPKLTDGIMPEVAQLRQLEKLTLPFPLAAPHLRLLSRLPNLQELYSWREIELDVLGPAHEPLLRVTRLVAGSINGHGKSLAAWFPALETLCLKHCSDLAALSLRGCVGLQELLAGECGGLSDEGFACLRGLRALQRLQVEAASQLTDAAFSAVFSGTMPALQQVNLAGCPGISDTALQLLTASCRRLSSISISSCRQLSDKTLKRLAHCERLGCVVLKGCRGFSAEGVAALAAAPQMKQVSVNGCMGVRSSLCKGYRPGVKVRVEDRL</sequence>